<evidence type="ECO:0000256" key="2">
    <source>
        <dbReference type="ARBA" id="ARBA00022679"/>
    </source>
</evidence>
<dbReference type="Gene3D" id="3.30.200.20">
    <property type="entry name" value="Phosphorylase Kinase, domain 1"/>
    <property type="match status" value="1"/>
</dbReference>
<accession>A0A0D2LXX1</accession>
<gene>
    <name evidence="9" type="ORF">MNEG_13616</name>
</gene>
<keyword evidence="5 6" id="KW-0067">ATP-binding</keyword>
<dbReference type="PROSITE" id="PS00107">
    <property type="entry name" value="PROTEIN_KINASE_ATP"/>
    <property type="match status" value="1"/>
</dbReference>
<dbReference type="PROSITE" id="PS50011">
    <property type="entry name" value="PROTEIN_KINASE_DOM"/>
    <property type="match status" value="1"/>
</dbReference>
<evidence type="ECO:0000259" key="8">
    <source>
        <dbReference type="PROSITE" id="PS50011"/>
    </source>
</evidence>
<evidence type="ECO:0000256" key="3">
    <source>
        <dbReference type="ARBA" id="ARBA00022741"/>
    </source>
</evidence>
<keyword evidence="3 6" id="KW-0547">Nucleotide-binding</keyword>
<dbReference type="Gene3D" id="1.10.510.10">
    <property type="entry name" value="Transferase(Phosphotransferase) domain 1"/>
    <property type="match status" value="1"/>
</dbReference>
<evidence type="ECO:0000256" key="7">
    <source>
        <dbReference type="RuleBase" id="RU000304"/>
    </source>
</evidence>
<comment type="similarity">
    <text evidence="7">Belongs to the protein kinase superfamily.</text>
</comment>
<evidence type="ECO:0000313" key="9">
    <source>
        <dbReference type="EMBL" id="KIY94346.1"/>
    </source>
</evidence>
<reference evidence="9 10" key="1">
    <citation type="journal article" date="2013" name="BMC Genomics">
        <title>Reconstruction of the lipid metabolism for the microalga Monoraphidium neglectum from its genome sequence reveals characteristics suitable for biofuel production.</title>
        <authorList>
            <person name="Bogen C."/>
            <person name="Al-Dilaimi A."/>
            <person name="Albersmeier A."/>
            <person name="Wichmann J."/>
            <person name="Grundmann M."/>
            <person name="Rupp O."/>
            <person name="Lauersen K.J."/>
            <person name="Blifernez-Klassen O."/>
            <person name="Kalinowski J."/>
            <person name="Goesmann A."/>
            <person name="Mussgnug J.H."/>
            <person name="Kruse O."/>
        </authorList>
    </citation>
    <scope>NUCLEOTIDE SEQUENCE [LARGE SCALE GENOMIC DNA]</scope>
    <source>
        <strain evidence="9 10">SAG 48.87</strain>
    </source>
</reference>
<dbReference type="EMBL" id="KK104157">
    <property type="protein sequence ID" value="KIY94346.1"/>
    <property type="molecule type" value="Genomic_DNA"/>
</dbReference>
<dbReference type="GeneID" id="25731096"/>
<evidence type="ECO:0000313" key="10">
    <source>
        <dbReference type="Proteomes" id="UP000054498"/>
    </source>
</evidence>
<protein>
    <recommendedName>
        <fullName evidence="8">Protein kinase domain-containing protein</fullName>
    </recommendedName>
</protein>
<dbReference type="SMART" id="SM00220">
    <property type="entry name" value="S_TKc"/>
    <property type="match status" value="1"/>
</dbReference>
<dbReference type="SUPFAM" id="SSF56112">
    <property type="entry name" value="Protein kinase-like (PK-like)"/>
    <property type="match status" value="1"/>
</dbReference>
<dbReference type="InterPro" id="IPR008271">
    <property type="entry name" value="Ser/Thr_kinase_AS"/>
</dbReference>
<dbReference type="KEGG" id="mng:MNEG_13616"/>
<dbReference type="GO" id="GO:0004674">
    <property type="term" value="F:protein serine/threonine kinase activity"/>
    <property type="evidence" value="ECO:0007669"/>
    <property type="project" value="UniProtKB-KW"/>
</dbReference>
<feature type="domain" description="Protein kinase" evidence="8">
    <location>
        <begin position="103"/>
        <end position="358"/>
    </location>
</feature>
<keyword evidence="4" id="KW-0418">Kinase</keyword>
<dbReference type="InterPro" id="IPR011009">
    <property type="entry name" value="Kinase-like_dom_sf"/>
</dbReference>
<name>A0A0D2LXX1_9CHLO</name>
<dbReference type="GO" id="GO:0005524">
    <property type="term" value="F:ATP binding"/>
    <property type="evidence" value="ECO:0007669"/>
    <property type="project" value="UniProtKB-UniRule"/>
</dbReference>
<proteinExistence type="inferred from homology"/>
<evidence type="ECO:0000256" key="6">
    <source>
        <dbReference type="PROSITE-ProRule" id="PRU10141"/>
    </source>
</evidence>
<dbReference type="AlphaFoldDB" id="A0A0D2LXX1"/>
<dbReference type="InterPro" id="IPR000719">
    <property type="entry name" value="Prot_kinase_dom"/>
</dbReference>
<evidence type="ECO:0000256" key="4">
    <source>
        <dbReference type="ARBA" id="ARBA00022777"/>
    </source>
</evidence>
<organism evidence="9 10">
    <name type="scientific">Monoraphidium neglectum</name>
    <dbReference type="NCBI Taxonomy" id="145388"/>
    <lineage>
        <taxon>Eukaryota</taxon>
        <taxon>Viridiplantae</taxon>
        <taxon>Chlorophyta</taxon>
        <taxon>core chlorophytes</taxon>
        <taxon>Chlorophyceae</taxon>
        <taxon>CS clade</taxon>
        <taxon>Sphaeropleales</taxon>
        <taxon>Selenastraceae</taxon>
        <taxon>Monoraphidium</taxon>
    </lineage>
</organism>
<dbReference type="OrthoDB" id="40902at2759"/>
<dbReference type="PANTHER" id="PTHR24349">
    <property type="entry name" value="SERINE/THREONINE-PROTEIN KINASE"/>
    <property type="match status" value="1"/>
</dbReference>
<dbReference type="Proteomes" id="UP000054498">
    <property type="component" value="Unassembled WGS sequence"/>
</dbReference>
<dbReference type="STRING" id="145388.A0A0D2LXX1"/>
<dbReference type="InterPro" id="IPR017441">
    <property type="entry name" value="Protein_kinase_ATP_BS"/>
</dbReference>
<dbReference type="InterPro" id="IPR050205">
    <property type="entry name" value="CDPK_Ser/Thr_kinases"/>
</dbReference>
<evidence type="ECO:0000256" key="1">
    <source>
        <dbReference type="ARBA" id="ARBA00022527"/>
    </source>
</evidence>
<dbReference type="RefSeq" id="XP_013893366.1">
    <property type="nucleotide sequence ID" value="XM_014037912.1"/>
</dbReference>
<keyword evidence="1 7" id="KW-0723">Serine/threonine-protein kinase</keyword>
<dbReference type="Pfam" id="PF00069">
    <property type="entry name" value="Pkinase"/>
    <property type="match status" value="1"/>
</dbReference>
<sequence length="358" mass="38486">MLPVIDVSQGVCGGGSSHGGSRLAPVFRANAAARAAVQSQASLAGRSAPVAVAGARGRTCGRGAAGCASAAAALASPLAAASGDCLSRQILEFGYDKHIEDKYEWGHELGKGGNGVVRVVVDRQTGERLACKAMPKELPPDVAESKRRGHADAIKREVEVMRRLAGSLAVVRLVDVFEDDDNVYIVQELCGGGELHHRIGDRHYSERTVASYMRAVLRTLAQCHSHRILHRDIKPGNFMLLDNSERSPLKAIDFGLAVPFDPEALPRSDLGLEGTPWFMAPEVLSSQVVPASDLWSAGVMAHQLLTGRLPFDDHKSPSSPSISAIWRSVLCDRVNYGAPWWRGISEDAKDFVEGLLNR</sequence>
<keyword evidence="10" id="KW-1185">Reference proteome</keyword>
<evidence type="ECO:0000256" key="5">
    <source>
        <dbReference type="ARBA" id="ARBA00022840"/>
    </source>
</evidence>
<dbReference type="PROSITE" id="PS00108">
    <property type="entry name" value="PROTEIN_KINASE_ST"/>
    <property type="match status" value="1"/>
</dbReference>
<keyword evidence="2" id="KW-0808">Transferase</keyword>
<feature type="binding site" evidence="6">
    <location>
        <position position="132"/>
    </location>
    <ligand>
        <name>ATP</name>
        <dbReference type="ChEBI" id="CHEBI:30616"/>
    </ligand>
</feature>